<name>A0ABV8B346_9BACI</name>
<evidence type="ECO:0000256" key="7">
    <source>
        <dbReference type="ARBA" id="ARBA00022842"/>
    </source>
</evidence>
<dbReference type="EMBL" id="JBHRZT010000048">
    <property type="protein sequence ID" value="MFC3884044.1"/>
    <property type="molecule type" value="Genomic_DNA"/>
</dbReference>
<evidence type="ECO:0000256" key="8">
    <source>
        <dbReference type="ARBA" id="ARBA00023204"/>
    </source>
</evidence>
<feature type="region of interest" description="Disordered" evidence="9">
    <location>
        <begin position="1"/>
        <end position="23"/>
    </location>
</feature>
<dbReference type="GO" id="GO:0004519">
    <property type="term" value="F:endonuclease activity"/>
    <property type="evidence" value="ECO:0007669"/>
    <property type="project" value="UniProtKB-KW"/>
</dbReference>
<organism evidence="11 12">
    <name type="scientific">Bacillus songklensis</name>
    <dbReference type="NCBI Taxonomy" id="1069116"/>
    <lineage>
        <taxon>Bacteria</taxon>
        <taxon>Bacillati</taxon>
        <taxon>Bacillota</taxon>
        <taxon>Bacilli</taxon>
        <taxon>Bacillales</taxon>
        <taxon>Bacillaceae</taxon>
        <taxon>Bacillus</taxon>
    </lineage>
</organism>
<gene>
    <name evidence="11" type="ORF">ACFOU2_11305</name>
</gene>
<dbReference type="Gene3D" id="3.60.10.10">
    <property type="entry name" value="Endonuclease/exonuclease/phosphatase"/>
    <property type="match status" value="1"/>
</dbReference>
<evidence type="ECO:0000256" key="3">
    <source>
        <dbReference type="ARBA" id="ARBA00022722"/>
    </source>
</evidence>
<keyword evidence="11" id="KW-0255">Endonuclease</keyword>
<proteinExistence type="predicted"/>
<feature type="domain" description="Endonuclease/exonuclease/phosphatase" evidence="10">
    <location>
        <begin position="34"/>
        <end position="340"/>
    </location>
</feature>
<keyword evidence="7" id="KW-0460">Magnesium</keyword>
<keyword evidence="3" id="KW-0540">Nuclease</keyword>
<keyword evidence="4" id="KW-0479">Metal-binding</keyword>
<comment type="caution">
    <text evidence="11">The sequence shown here is derived from an EMBL/GenBank/DDBJ whole genome shotgun (WGS) entry which is preliminary data.</text>
</comment>
<dbReference type="Pfam" id="PF03372">
    <property type="entry name" value="Exo_endo_phos"/>
    <property type="match status" value="1"/>
</dbReference>
<accession>A0ABV8B346</accession>
<evidence type="ECO:0000256" key="9">
    <source>
        <dbReference type="SAM" id="MobiDB-lite"/>
    </source>
</evidence>
<comment type="cofactor">
    <cofactor evidence="2">
        <name>Mg(2+)</name>
        <dbReference type="ChEBI" id="CHEBI:18420"/>
    </cofactor>
</comment>
<protein>
    <submittedName>
        <fullName evidence="11">Endonuclease/exonuclease/phosphatase family protein</fullName>
    </submittedName>
</protein>
<dbReference type="InterPro" id="IPR051547">
    <property type="entry name" value="TDP2-like"/>
</dbReference>
<evidence type="ECO:0000313" key="12">
    <source>
        <dbReference type="Proteomes" id="UP001595752"/>
    </source>
</evidence>
<evidence type="ECO:0000256" key="4">
    <source>
        <dbReference type="ARBA" id="ARBA00022723"/>
    </source>
</evidence>
<dbReference type="InterPro" id="IPR036691">
    <property type="entry name" value="Endo/exonu/phosph_ase_sf"/>
</dbReference>
<dbReference type="Proteomes" id="UP001595752">
    <property type="component" value="Unassembled WGS sequence"/>
</dbReference>
<evidence type="ECO:0000256" key="2">
    <source>
        <dbReference type="ARBA" id="ARBA00001946"/>
    </source>
</evidence>
<keyword evidence="12" id="KW-1185">Reference proteome</keyword>
<evidence type="ECO:0000313" key="11">
    <source>
        <dbReference type="EMBL" id="MFC3884044.1"/>
    </source>
</evidence>
<dbReference type="PANTHER" id="PTHR15822:SF4">
    <property type="entry name" value="TYROSYL-DNA PHOSPHODIESTERASE 2"/>
    <property type="match status" value="1"/>
</dbReference>
<dbReference type="PANTHER" id="PTHR15822">
    <property type="entry name" value="TRAF AND TNF RECEPTOR-ASSOCIATED PROTEIN"/>
    <property type="match status" value="1"/>
</dbReference>
<keyword evidence="5" id="KW-0227">DNA damage</keyword>
<evidence type="ECO:0000256" key="6">
    <source>
        <dbReference type="ARBA" id="ARBA00022801"/>
    </source>
</evidence>
<evidence type="ECO:0000256" key="1">
    <source>
        <dbReference type="ARBA" id="ARBA00001936"/>
    </source>
</evidence>
<keyword evidence="6" id="KW-0378">Hydrolase</keyword>
<feature type="compositionally biased region" description="Acidic residues" evidence="9">
    <location>
        <begin position="10"/>
        <end position="23"/>
    </location>
</feature>
<dbReference type="SUPFAM" id="SSF56219">
    <property type="entry name" value="DNase I-like"/>
    <property type="match status" value="1"/>
</dbReference>
<dbReference type="InterPro" id="IPR005135">
    <property type="entry name" value="Endo/exonuclease/phosphatase"/>
</dbReference>
<evidence type="ECO:0000256" key="5">
    <source>
        <dbReference type="ARBA" id="ARBA00022763"/>
    </source>
</evidence>
<sequence length="354" mass="39598">MEKKKKDGEYEYDFSDSRDDDDNDDKIKDPLSFMTWNLYIGADLTPILTATTPAQIPQRVTEVFQQFLATNFPVRVKKIARKIASKKPDLIGLQEAELWQLFVPGFPTVTYDFVELLLSELRKRGLHYEVAAKNKNLLSPQLLTSHGNSVAVQDRDVILIRKGSGLKVIRRKEANFQTNLTVQIGGQQGQIFKILRGWSYVDVETKGRIFRVINTHLEPVSPVPTSIMVQIAQGNELLAGPANTNLPLIVLGDLNSNTDGTGTPTYQNFINAGFRDVWIEVGKGQGFTCCQDSDLLNTVSSLSRRIDFILFKNGWKPIRANLLGEEQRDRTPTALWPSDHAGVVASLVLKGKPC</sequence>
<comment type="cofactor">
    <cofactor evidence="1">
        <name>Mn(2+)</name>
        <dbReference type="ChEBI" id="CHEBI:29035"/>
    </cofactor>
</comment>
<evidence type="ECO:0000259" key="10">
    <source>
        <dbReference type="Pfam" id="PF03372"/>
    </source>
</evidence>
<reference evidence="12" key="1">
    <citation type="journal article" date="2019" name="Int. J. Syst. Evol. Microbiol.">
        <title>The Global Catalogue of Microorganisms (GCM) 10K type strain sequencing project: providing services to taxonomists for standard genome sequencing and annotation.</title>
        <authorList>
            <consortium name="The Broad Institute Genomics Platform"/>
            <consortium name="The Broad Institute Genome Sequencing Center for Infectious Disease"/>
            <person name="Wu L."/>
            <person name="Ma J."/>
        </authorList>
    </citation>
    <scope>NUCLEOTIDE SEQUENCE [LARGE SCALE GENOMIC DNA]</scope>
    <source>
        <strain evidence="12">CCUG 61889</strain>
    </source>
</reference>
<dbReference type="RefSeq" id="WP_377915122.1">
    <property type="nucleotide sequence ID" value="NZ_JBHRZT010000048.1"/>
</dbReference>
<keyword evidence="8" id="KW-0234">DNA repair</keyword>